<dbReference type="Pfam" id="PF07695">
    <property type="entry name" value="7TMR-DISM_7TM"/>
    <property type="match status" value="1"/>
</dbReference>
<evidence type="ECO:0000259" key="3">
    <source>
        <dbReference type="Pfam" id="PF06580"/>
    </source>
</evidence>
<proteinExistence type="predicted"/>
<dbReference type="InterPro" id="IPR050640">
    <property type="entry name" value="Bact_2-comp_sensor_kinase"/>
</dbReference>
<organism evidence="5 6">
    <name type="scientific">Pedobacter ginsenosidimutans</name>
    <dbReference type="NCBI Taxonomy" id="687842"/>
    <lineage>
        <taxon>Bacteria</taxon>
        <taxon>Pseudomonadati</taxon>
        <taxon>Bacteroidota</taxon>
        <taxon>Sphingobacteriia</taxon>
        <taxon>Sphingobacteriales</taxon>
        <taxon>Sphingobacteriaceae</taxon>
        <taxon>Pedobacter</taxon>
    </lineage>
</organism>
<dbReference type="InterPro" id="IPR036890">
    <property type="entry name" value="HATPase_C_sf"/>
</dbReference>
<dbReference type="Proteomes" id="UP000051950">
    <property type="component" value="Unassembled WGS sequence"/>
</dbReference>
<dbReference type="Gene3D" id="3.30.565.10">
    <property type="entry name" value="Histidine kinase-like ATPase, C-terminal domain"/>
    <property type="match status" value="1"/>
</dbReference>
<feature type="transmembrane region" description="Helical" evidence="2">
    <location>
        <begin position="295"/>
        <end position="318"/>
    </location>
</feature>
<evidence type="ECO:0000256" key="2">
    <source>
        <dbReference type="SAM" id="Phobius"/>
    </source>
</evidence>
<keyword evidence="6" id="KW-1185">Reference proteome</keyword>
<feature type="transmembrane region" description="Helical" evidence="2">
    <location>
        <begin position="206"/>
        <end position="225"/>
    </location>
</feature>
<evidence type="ECO:0000313" key="5">
    <source>
        <dbReference type="EMBL" id="KRT16032.1"/>
    </source>
</evidence>
<keyword evidence="2" id="KW-1133">Transmembrane helix</keyword>
<feature type="coiled-coil region" evidence="1">
    <location>
        <begin position="418"/>
        <end position="445"/>
    </location>
</feature>
<keyword evidence="2" id="KW-0812">Transmembrane</keyword>
<dbReference type="GO" id="GO:0000155">
    <property type="term" value="F:phosphorelay sensor kinase activity"/>
    <property type="evidence" value="ECO:0007669"/>
    <property type="project" value="InterPro"/>
</dbReference>
<dbReference type="InterPro" id="IPR011623">
    <property type="entry name" value="7TMR_DISM_rcpt_extracell_dom1"/>
</dbReference>
<keyword evidence="2" id="KW-0472">Membrane</keyword>
<feature type="domain" description="Signal transduction histidine kinase internal region" evidence="3">
    <location>
        <begin position="438"/>
        <end position="517"/>
    </location>
</feature>
<comment type="caution">
    <text evidence="5">The sequence shown here is derived from an EMBL/GenBank/DDBJ whole genome shotgun (WGS) entry which is preliminary data.</text>
</comment>
<gene>
    <name evidence="5" type="ORF">ASU31_11050</name>
</gene>
<feature type="transmembrane region" description="Helical" evidence="2">
    <location>
        <begin position="400"/>
        <end position="418"/>
    </location>
</feature>
<evidence type="ECO:0000259" key="4">
    <source>
        <dbReference type="Pfam" id="PF07695"/>
    </source>
</evidence>
<evidence type="ECO:0000256" key="1">
    <source>
        <dbReference type="SAM" id="Coils"/>
    </source>
</evidence>
<name>A0A0T5VQC5_9SPHI</name>
<feature type="transmembrane region" description="Helical" evidence="2">
    <location>
        <begin position="268"/>
        <end position="288"/>
    </location>
</feature>
<keyword evidence="1" id="KW-0175">Coiled coil</keyword>
<dbReference type="PANTHER" id="PTHR34220">
    <property type="entry name" value="SENSOR HISTIDINE KINASE YPDA"/>
    <property type="match status" value="1"/>
</dbReference>
<dbReference type="STRING" id="687842.ASU31_11050"/>
<dbReference type="Pfam" id="PF06580">
    <property type="entry name" value="His_kinase"/>
    <property type="match status" value="1"/>
</dbReference>
<feature type="transmembrane region" description="Helical" evidence="2">
    <location>
        <begin position="360"/>
        <end position="380"/>
    </location>
</feature>
<dbReference type="AlphaFoldDB" id="A0A0T5VQC5"/>
<accession>A0A0T5VQC5</accession>
<evidence type="ECO:0008006" key="7">
    <source>
        <dbReference type="Google" id="ProtNLM"/>
    </source>
</evidence>
<feature type="transmembrane region" description="Helical" evidence="2">
    <location>
        <begin position="330"/>
        <end position="348"/>
    </location>
</feature>
<protein>
    <recommendedName>
        <fullName evidence="7">Signal transduction histidine kinase internal region domain-containing protein</fullName>
    </recommendedName>
</protein>
<evidence type="ECO:0000313" key="6">
    <source>
        <dbReference type="Proteomes" id="UP000051950"/>
    </source>
</evidence>
<dbReference type="OrthoDB" id="6190788at2"/>
<reference evidence="5 6" key="1">
    <citation type="submission" date="2015-11" db="EMBL/GenBank/DDBJ databases">
        <title>Sequence of Pedobacter ginsenosidimutans.</title>
        <authorList>
            <person name="Carson E."/>
            <person name="Keyser V."/>
            <person name="Newman J."/>
            <person name="Miller J."/>
        </authorList>
    </citation>
    <scope>NUCLEOTIDE SEQUENCE [LARGE SCALE GENOMIC DNA]</scope>
    <source>
        <strain evidence="5 6">KACC 14530</strain>
    </source>
</reference>
<dbReference type="InterPro" id="IPR010559">
    <property type="entry name" value="Sig_transdc_His_kin_internal"/>
</dbReference>
<sequence>MGIKNKFLITLIAFVYTIIGNSLYLMGQPVIKPITINDETKKTGLVNNSYYAISKNNNKTINQLKKLKWYMLDSASQKTDGFADTVRQFWINFNTVSTLEKDTTLILKLGGKNEETSLYEYKNKELVLLGRTGFGSRITDLSVKSDYWRVYLPIKKQRTQHFYLLISKYQYNIIYQWPYLETFDTAYKEKVDELITSPASFKNLKLWVAGFYFAVFIYCCLKYFLQRRVKSYLYCALASIWLFLRYSLQVDALVFEVNWLPWLNNDFIFLLSFIPQSIFYILFLSEFLQVRQNRFLNLFVKICLVQWLLMLIIMPVHFVWPEQSIITKIFWKYNVLPFLILLLLLSYYTRPKPNRGYLKFAFIGLVTLSAAFIFVVVPKWLYFNSYLPHWYYHLNNQYDLITLAFVVDTILFLTALAYKDRLDELERINLKIKNAENEHKILRLQMNPHFIFNCLNSINLYIEQNNSVLASNYLSKFSQLMRLSLAHSRKEKIILSEEIKTIKLYLEMETMRFKGKLKYTFEMEDTVDVDFIEIPPMLIQPYIENAVWHGLMHKKEGGEILINISQNFAKQTLLITIRDNGIGRAKAAELNSKAAEKEKSYGTLITGERIANFNKEFNTDTQIHTEDLYNDENQAIGTLVLISIHLT</sequence>
<dbReference type="GO" id="GO:0016020">
    <property type="term" value="C:membrane"/>
    <property type="evidence" value="ECO:0007669"/>
    <property type="project" value="InterPro"/>
</dbReference>
<feature type="transmembrane region" description="Helical" evidence="2">
    <location>
        <begin position="7"/>
        <end position="27"/>
    </location>
</feature>
<dbReference type="EMBL" id="LMZQ01000006">
    <property type="protein sequence ID" value="KRT16032.1"/>
    <property type="molecule type" value="Genomic_DNA"/>
</dbReference>
<dbReference type="SUPFAM" id="SSF55874">
    <property type="entry name" value="ATPase domain of HSP90 chaperone/DNA topoisomerase II/histidine kinase"/>
    <property type="match status" value="1"/>
</dbReference>
<feature type="domain" description="7TM-DISM receptor extracellular" evidence="4">
    <location>
        <begin position="208"/>
        <end position="418"/>
    </location>
</feature>
<feature type="transmembrane region" description="Helical" evidence="2">
    <location>
        <begin position="232"/>
        <end position="248"/>
    </location>
</feature>
<dbReference type="PANTHER" id="PTHR34220:SF7">
    <property type="entry name" value="SENSOR HISTIDINE KINASE YPDA"/>
    <property type="match status" value="1"/>
</dbReference>